<evidence type="ECO:0000256" key="11">
    <source>
        <dbReference type="SAM" id="Phobius"/>
    </source>
</evidence>
<comment type="caution">
    <text evidence="13">The sequence shown here is derived from an EMBL/GenBank/DDBJ whole genome shotgun (WGS) entry which is preliminary data.</text>
</comment>
<dbReference type="Proteomes" id="UP000028302">
    <property type="component" value="Unassembled WGS sequence"/>
</dbReference>
<dbReference type="EMBL" id="APNK01000007">
    <property type="protein sequence ID" value="KEZ77959.1"/>
    <property type="molecule type" value="Genomic_DNA"/>
</dbReference>
<dbReference type="SUPFAM" id="SSF47384">
    <property type="entry name" value="Homodimeric domain of signal transducing histidine kinase"/>
    <property type="match status" value="1"/>
</dbReference>
<evidence type="ECO:0000256" key="5">
    <source>
        <dbReference type="ARBA" id="ARBA00022679"/>
    </source>
</evidence>
<dbReference type="CDD" id="cd00075">
    <property type="entry name" value="HATPase"/>
    <property type="match status" value="1"/>
</dbReference>
<dbReference type="Gene3D" id="1.10.287.130">
    <property type="match status" value="1"/>
</dbReference>
<evidence type="ECO:0000313" key="14">
    <source>
        <dbReference type="Proteomes" id="UP000028302"/>
    </source>
</evidence>
<evidence type="ECO:0000256" key="3">
    <source>
        <dbReference type="ARBA" id="ARBA00012438"/>
    </source>
</evidence>
<evidence type="ECO:0000256" key="8">
    <source>
        <dbReference type="ARBA" id="ARBA00022989"/>
    </source>
</evidence>
<dbReference type="eggNOG" id="COG4191">
    <property type="taxonomic scope" value="Bacteria"/>
</dbReference>
<dbReference type="PRINTS" id="PR00344">
    <property type="entry name" value="BCTRLSENSOR"/>
</dbReference>
<dbReference type="Pfam" id="PF08521">
    <property type="entry name" value="2CSK_N"/>
    <property type="match status" value="1"/>
</dbReference>
<accession>A0A084IMM5</accession>
<evidence type="ECO:0000256" key="9">
    <source>
        <dbReference type="ARBA" id="ARBA00023136"/>
    </source>
</evidence>
<dbReference type="RefSeq" id="WP_156962453.1">
    <property type="nucleotide sequence ID" value="NZ_APNK01000007.1"/>
</dbReference>
<dbReference type="InterPro" id="IPR003594">
    <property type="entry name" value="HATPase_dom"/>
</dbReference>
<dbReference type="InterPro" id="IPR005467">
    <property type="entry name" value="His_kinase_dom"/>
</dbReference>
<dbReference type="PROSITE" id="PS50109">
    <property type="entry name" value="HIS_KIN"/>
    <property type="match status" value="1"/>
</dbReference>
<keyword evidence="6 11" id="KW-0812">Transmembrane</keyword>
<keyword evidence="8 11" id="KW-1133">Transmembrane helix</keyword>
<dbReference type="AlphaFoldDB" id="A0A084IMM5"/>
<dbReference type="GO" id="GO:0005886">
    <property type="term" value="C:plasma membrane"/>
    <property type="evidence" value="ECO:0007669"/>
    <property type="project" value="TreeGrafter"/>
</dbReference>
<keyword evidence="5" id="KW-0808">Transferase</keyword>
<keyword evidence="7 13" id="KW-0418">Kinase</keyword>
<evidence type="ECO:0000313" key="13">
    <source>
        <dbReference type="EMBL" id="KEZ77959.1"/>
    </source>
</evidence>
<dbReference type="SMART" id="SM00388">
    <property type="entry name" value="HisKA"/>
    <property type="match status" value="1"/>
</dbReference>
<dbReference type="CDD" id="cd00082">
    <property type="entry name" value="HisKA"/>
    <property type="match status" value="1"/>
</dbReference>
<evidence type="ECO:0000256" key="4">
    <source>
        <dbReference type="ARBA" id="ARBA00022553"/>
    </source>
</evidence>
<feature type="domain" description="Histidine kinase" evidence="12">
    <location>
        <begin position="250"/>
        <end position="461"/>
    </location>
</feature>
<evidence type="ECO:0000256" key="1">
    <source>
        <dbReference type="ARBA" id="ARBA00000085"/>
    </source>
</evidence>
<dbReference type="STRING" id="1304275.C41B8_06682"/>
<dbReference type="PANTHER" id="PTHR45436">
    <property type="entry name" value="SENSOR HISTIDINE KINASE YKOH"/>
    <property type="match status" value="1"/>
</dbReference>
<dbReference type="PANTHER" id="PTHR45436:SF1">
    <property type="entry name" value="SENSOR PROTEIN QSEC"/>
    <property type="match status" value="1"/>
</dbReference>
<comment type="catalytic activity">
    <reaction evidence="1">
        <text>ATP + protein L-histidine = ADP + protein N-phospho-L-histidine.</text>
        <dbReference type="EC" id="2.7.13.3"/>
    </reaction>
</comment>
<organism evidence="13 14">
    <name type="scientific">Salinisphaera hydrothermalis (strain C41B8)</name>
    <dbReference type="NCBI Taxonomy" id="1304275"/>
    <lineage>
        <taxon>Bacteria</taxon>
        <taxon>Pseudomonadati</taxon>
        <taxon>Pseudomonadota</taxon>
        <taxon>Gammaproteobacteria</taxon>
        <taxon>Salinisphaerales</taxon>
        <taxon>Salinisphaeraceae</taxon>
        <taxon>Salinisphaera</taxon>
    </lineage>
</organism>
<gene>
    <name evidence="13" type="ORF">C41B8_06682</name>
</gene>
<evidence type="ECO:0000256" key="6">
    <source>
        <dbReference type="ARBA" id="ARBA00022692"/>
    </source>
</evidence>
<dbReference type="OrthoDB" id="9804645at2"/>
<dbReference type="Pfam" id="PF00512">
    <property type="entry name" value="HisKA"/>
    <property type="match status" value="1"/>
</dbReference>
<dbReference type="InterPro" id="IPR013727">
    <property type="entry name" value="2CSK_N"/>
</dbReference>
<dbReference type="InterPro" id="IPR050428">
    <property type="entry name" value="TCS_sensor_his_kinase"/>
</dbReference>
<evidence type="ECO:0000256" key="10">
    <source>
        <dbReference type="SAM" id="MobiDB-lite"/>
    </source>
</evidence>
<keyword evidence="14" id="KW-1185">Reference proteome</keyword>
<feature type="transmembrane region" description="Helical" evidence="11">
    <location>
        <begin position="167"/>
        <end position="190"/>
    </location>
</feature>
<dbReference type="InterPro" id="IPR003661">
    <property type="entry name" value="HisK_dim/P_dom"/>
</dbReference>
<dbReference type="InterPro" id="IPR004358">
    <property type="entry name" value="Sig_transdc_His_kin-like_C"/>
</dbReference>
<dbReference type="Gene3D" id="3.30.565.10">
    <property type="entry name" value="Histidine kinase-like ATPase, C-terminal domain"/>
    <property type="match status" value="1"/>
</dbReference>
<protein>
    <recommendedName>
        <fullName evidence="3">histidine kinase</fullName>
        <ecNumber evidence="3">2.7.13.3</ecNumber>
    </recommendedName>
</protein>
<dbReference type="InterPro" id="IPR036890">
    <property type="entry name" value="HATPase_C_sf"/>
</dbReference>
<dbReference type="EC" id="2.7.13.3" evidence="3"/>
<dbReference type="InterPro" id="IPR036097">
    <property type="entry name" value="HisK_dim/P_sf"/>
</dbReference>
<sequence>MSLTMSTRARRPSLRRRLLLFLLVPMLIILTADAVITYVVALSYANRVHDEDLADDARTLATMLQTRSLKGTVSPQARFLLEFDPDGHNYFAIRSPQRGLIAGSRVLPPVAALPKPGQAPRLYDTHIGHTALRAATITIDAPNHGQGVLEITVAQTFQGRRQVARQILLLNISLQVALISVLLLLVWLGVRFGLRVIDPLTQRLRRRDHDLSPIEDDDVPVELLPLTHTIDALFARLRDIMALHERFIADAAHQLRTPLAGLRLQVERALQHADDPRAVQALEHIQQLTGRTARTSVQLLALTRAEARPMQKVPVDLRVLLPELAGQRVPEAIEQEIDFGFETTDERAWVDGDSIALQEALDNLIDNALRYTPRGGTVTLALTTSPDELCLQVDDSGPGVDADILPRLGERFFRAPDNRRSGTGLGLAIVRHIVLKHQGSLRFERSPLGGLGVRISLPRRTEPGAGETHAGRAGARS</sequence>
<keyword evidence="4" id="KW-0597">Phosphoprotein</keyword>
<proteinExistence type="predicted"/>
<feature type="region of interest" description="Disordered" evidence="10">
    <location>
        <begin position="454"/>
        <end position="477"/>
    </location>
</feature>
<dbReference type="SMART" id="SM00387">
    <property type="entry name" value="HATPase_c"/>
    <property type="match status" value="1"/>
</dbReference>
<reference evidence="13 14" key="1">
    <citation type="submission" date="2013-03" db="EMBL/GenBank/DDBJ databases">
        <title>Salinisphaera hydrothermalis C41B8 Genome Sequencing.</title>
        <authorList>
            <person name="Li C."/>
            <person name="Lai Q."/>
            <person name="Shao Z."/>
        </authorList>
    </citation>
    <scope>NUCLEOTIDE SEQUENCE [LARGE SCALE GENOMIC DNA]</scope>
    <source>
        <strain evidence="13 14">C41B8</strain>
    </source>
</reference>
<dbReference type="SUPFAM" id="SSF55874">
    <property type="entry name" value="ATPase domain of HSP90 chaperone/DNA topoisomerase II/histidine kinase"/>
    <property type="match status" value="1"/>
</dbReference>
<dbReference type="Pfam" id="PF02518">
    <property type="entry name" value="HATPase_c"/>
    <property type="match status" value="1"/>
</dbReference>
<evidence type="ECO:0000256" key="2">
    <source>
        <dbReference type="ARBA" id="ARBA00004370"/>
    </source>
</evidence>
<evidence type="ECO:0000256" key="7">
    <source>
        <dbReference type="ARBA" id="ARBA00022777"/>
    </source>
</evidence>
<dbReference type="GO" id="GO:0000155">
    <property type="term" value="F:phosphorelay sensor kinase activity"/>
    <property type="evidence" value="ECO:0007669"/>
    <property type="project" value="InterPro"/>
</dbReference>
<keyword evidence="9 11" id="KW-0472">Membrane</keyword>
<comment type="subcellular location">
    <subcellularLocation>
        <location evidence="2">Membrane</location>
    </subcellularLocation>
</comment>
<name>A0A084IMM5_SALHC</name>
<evidence type="ECO:0000259" key="12">
    <source>
        <dbReference type="PROSITE" id="PS50109"/>
    </source>
</evidence>